<dbReference type="InterPro" id="IPR019305">
    <property type="entry name" value="Uncharacterised_Smp"/>
</dbReference>
<comment type="subcellular location">
    <subcellularLocation>
        <location evidence="1">Cell membrane</location>
    </subcellularLocation>
</comment>
<reference evidence="9" key="1">
    <citation type="journal article" date="2014" name="Int. J. Syst. Evol. Microbiol.">
        <title>Complete genome sequence of Corynebacterium casei LMG S-19264T (=DSM 44701T), isolated from a smear-ripened cheese.</title>
        <authorList>
            <consortium name="US DOE Joint Genome Institute (JGI-PGF)"/>
            <person name="Walter F."/>
            <person name="Albersmeier A."/>
            <person name="Kalinowski J."/>
            <person name="Ruckert C."/>
        </authorList>
    </citation>
    <scope>NUCLEOTIDE SEQUENCE</scope>
    <source>
        <strain evidence="9">NBRC 101628</strain>
    </source>
</reference>
<protein>
    <recommendedName>
        <fullName evidence="11">Virulence factor, hemolysin regulator</fullName>
    </recommendedName>
</protein>
<organism evidence="9 10">
    <name type="scientific">Paraferrimonas sedimenticola</name>
    <dbReference type="NCBI Taxonomy" id="375674"/>
    <lineage>
        <taxon>Bacteria</taxon>
        <taxon>Pseudomonadati</taxon>
        <taxon>Pseudomonadota</taxon>
        <taxon>Gammaproteobacteria</taxon>
        <taxon>Alteromonadales</taxon>
        <taxon>Ferrimonadaceae</taxon>
        <taxon>Paraferrimonas</taxon>
    </lineage>
</organism>
<evidence type="ECO:0000256" key="4">
    <source>
        <dbReference type="ARBA" id="ARBA00022692"/>
    </source>
</evidence>
<feature type="transmembrane region" description="Helical" evidence="8">
    <location>
        <begin position="167"/>
        <end position="186"/>
    </location>
</feature>
<keyword evidence="3" id="KW-1003">Cell membrane</keyword>
<evidence type="ECO:0000256" key="2">
    <source>
        <dbReference type="ARBA" id="ARBA00005362"/>
    </source>
</evidence>
<evidence type="ECO:0000256" key="6">
    <source>
        <dbReference type="ARBA" id="ARBA00023136"/>
    </source>
</evidence>
<dbReference type="EMBL" id="BSNC01000005">
    <property type="protein sequence ID" value="GLP96948.1"/>
    <property type="molecule type" value="Genomic_DNA"/>
</dbReference>
<keyword evidence="10" id="KW-1185">Reference proteome</keyword>
<accession>A0AA37RX62</accession>
<evidence type="ECO:0008006" key="11">
    <source>
        <dbReference type="Google" id="ProtNLM"/>
    </source>
</evidence>
<dbReference type="GO" id="GO:0005886">
    <property type="term" value="C:plasma membrane"/>
    <property type="evidence" value="ECO:0007669"/>
    <property type="project" value="UniProtKB-SubCell"/>
</dbReference>
<reference evidence="9" key="2">
    <citation type="submission" date="2023-01" db="EMBL/GenBank/DDBJ databases">
        <title>Draft genome sequence of Paraferrimonas sedimenticola strain NBRC 101628.</title>
        <authorList>
            <person name="Sun Q."/>
            <person name="Mori K."/>
        </authorList>
    </citation>
    <scope>NUCLEOTIDE SEQUENCE</scope>
    <source>
        <strain evidence="9">NBRC 101628</strain>
    </source>
</reference>
<comment type="similarity">
    <text evidence="2">Belongs to the Smp family.</text>
</comment>
<evidence type="ECO:0000256" key="7">
    <source>
        <dbReference type="SAM" id="MobiDB-lite"/>
    </source>
</evidence>
<dbReference type="Pfam" id="PF10144">
    <property type="entry name" value="SMP_2"/>
    <property type="match status" value="1"/>
</dbReference>
<feature type="compositionally biased region" description="Basic and acidic residues" evidence="7">
    <location>
        <begin position="206"/>
        <end position="220"/>
    </location>
</feature>
<dbReference type="RefSeq" id="WP_095504254.1">
    <property type="nucleotide sequence ID" value="NZ_BSNC01000005.1"/>
</dbReference>
<evidence type="ECO:0000313" key="9">
    <source>
        <dbReference type="EMBL" id="GLP96948.1"/>
    </source>
</evidence>
<gene>
    <name evidence="9" type="ORF">GCM10007895_22540</name>
</gene>
<keyword evidence="6 8" id="KW-0472">Membrane</keyword>
<proteinExistence type="inferred from homology"/>
<evidence type="ECO:0000256" key="1">
    <source>
        <dbReference type="ARBA" id="ARBA00004236"/>
    </source>
</evidence>
<evidence type="ECO:0000256" key="3">
    <source>
        <dbReference type="ARBA" id="ARBA00022475"/>
    </source>
</evidence>
<evidence type="ECO:0000256" key="8">
    <source>
        <dbReference type="SAM" id="Phobius"/>
    </source>
</evidence>
<name>A0AA37RX62_9GAMM</name>
<dbReference type="AlphaFoldDB" id="A0AA37RX62"/>
<keyword evidence="4 8" id="KW-0812">Transmembrane</keyword>
<evidence type="ECO:0000313" key="10">
    <source>
        <dbReference type="Proteomes" id="UP001161422"/>
    </source>
</evidence>
<feature type="region of interest" description="Disordered" evidence="7">
    <location>
        <begin position="195"/>
        <end position="220"/>
    </location>
</feature>
<keyword evidence="5 8" id="KW-1133">Transmembrane helix</keyword>
<dbReference type="Proteomes" id="UP001161422">
    <property type="component" value="Unassembled WGS sequence"/>
</dbReference>
<sequence length="220" mass="25103">MKDFARQFARYRLWQLLLVGLLSLLLLELWQQSLNQGYRLLDEQGRKLSRQLAQQTALAFSSTLALDDHEQAELQAQRLMSNPALQAISVFNRHGEQIAFEHRFEISAGLQGFERQQAIAKLLAKHLPVIEPVRHANQGDVGYVRLRMNPEHHVQNLSAAYLAQAELLPIALLLSLVIGFLLARMLSVKRWQARSDNGSFEDEPQEETKEEAKEKGQEKA</sequence>
<evidence type="ECO:0000256" key="5">
    <source>
        <dbReference type="ARBA" id="ARBA00022989"/>
    </source>
</evidence>
<comment type="caution">
    <text evidence="9">The sequence shown here is derived from an EMBL/GenBank/DDBJ whole genome shotgun (WGS) entry which is preliminary data.</text>
</comment>